<evidence type="ECO:0000256" key="8">
    <source>
        <dbReference type="ARBA" id="ARBA00023295"/>
    </source>
</evidence>
<evidence type="ECO:0000256" key="7">
    <source>
        <dbReference type="ARBA" id="ARBA00023277"/>
    </source>
</evidence>
<sequence>MIRKTSILRQLTVRWLAAVLLLAMVAPALTAAPKPAQAASIGTIGEGDTIYQIMVDRFYDGDPTNNATGSAIRYGETVEDDFRYMKGGDWQGVIDKMPYIANMGYTAIWISPVAEPQMTNRDNGGTGKNTAYHGYNVKDPNAANPYFGTKEKLKELVDTAHSYGIKVVIDVVPNHVGDYMLGTQAFYDIPSLQPAAPFNNPAWYHHNGDINWSLVDGNYTQWAQDYIENHDLAGLDDIDFDVPAAKSAIFNSIKGWFDYTGADGARVDAAKLIKPTDIGELEDLLGVNTFGENFDGNAEFVSRWVGSNKEWGMLDFPLFFSVLNSFAYGQSFDANIKSTLAQDSLYNGSANHMVTFLDNHDRNRFLTEAGGSVEKLQNALTFLFTVRGVPVVFQGTEQNKGNGNGSIISGGIADTWNRWSMVKRDASGNIITNYFDENASTFQYVAKLNQIRKNYEALRKGTQREMWSAQNLYAFSRRMDSGANVGQEVISAFSNASSGTQNVTIPLRAESTLTVGTVLVNQLNASDTVTVQSGGATGKQITVSIGANGAKVYAKALSDTQAPTVPTGLTATVQGTNSIQLSWTASTDNVGVTGYEVYRGGTLVGTATGTTYTDSGLAANTAYTYTVKAKDAAGNLSAASASASATTGQPDTSAPNVPTNVAATAQSSSSIQVTWTASTDNVGVTGYEVYRGGTLVGTATGTSYTDTGLAAATAYTYTVKAKDAAGNLSAFSAAASATTSAGNNVTIYYKQGFTTPYIHYRPAGGTWTTAPGVAMPASEVSGYNKITINIGTATQLETCFNNGSGTWDSNNSQNYLFGVGTWTYTPTGSIASGAPTSGDSQAPTVPGGVSATATSATTVNVTWTASTDNVGVTAYDVYRGGTKIGSAAGNATSYTDSTAAAGTAYSYTVKALDAAGNASAASAAATVTTPAGSGSVTIYYKNTAYTNAYIHYKLDNSTTWTTSPGVQMTASTTYPGYKSITIPLNGAAGLTAAFNNGSGTWDNNGGSNYHFDSGVWTLVGGTKTSGEPQADSVTFRVTVPSNTPASGPVYLSGSFNSWNAADPAYQLTKGTDGVYSITLSLTPGTAYTYKLTRGTWASVEATSSGADIANRTLTPSGGAQTVNVTVARWKDL</sequence>
<dbReference type="SMART" id="SM01066">
    <property type="entry name" value="CBM_25"/>
    <property type="match status" value="2"/>
</dbReference>
<evidence type="ECO:0000256" key="9">
    <source>
        <dbReference type="ARBA" id="ARBA00023326"/>
    </source>
</evidence>
<dbReference type="InterPro" id="IPR003961">
    <property type="entry name" value="FN3_dom"/>
</dbReference>
<keyword evidence="6" id="KW-0106">Calcium</keyword>
<dbReference type="RefSeq" id="WP_277531901.1">
    <property type="nucleotide sequence ID" value="NZ_JAPDIA010000003.1"/>
</dbReference>
<evidence type="ECO:0000256" key="1">
    <source>
        <dbReference type="ARBA" id="ARBA00001913"/>
    </source>
</evidence>
<evidence type="ECO:0000256" key="2">
    <source>
        <dbReference type="ARBA" id="ARBA00008061"/>
    </source>
</evidence>
<dbReference type="PROSITE" id="PS50853">
    <property type="entry name" value="FN3"/>
    <property type="match status" value="3"/>
</dbReference>
<organism evidence="13 14">
    <name type="scientific">Cohnella rhizosphaerae</name>
    <dbReference type="NCBI Taxonomy" id="1457232"/>
    <lineage>
        <taxon>Bacteria</taxon>
        <taxon>Bacillati</taxon>
        <taxon>Bacillota</taxon>
        <taxon>Bacilli</taxon>
        <taxon>Bacillales</taxon>
        <taxon>Paenibacillaceae</taxon>
        <taxon>Cohnella</taxon>
    </lineage>
</organism>
<dbReference type="InterPro" id="IPR005085">
    <property type="entry name" value="CBM25"/>
</dbReference>
<dbReference type="SUPFAM" id="SSF49265">
    <property type="entry name" value="Fibronectin type III"/>
    <property type="match status" value="2"/>
</dbReference>
<evidence type="ECO:0000313" key="13">
    <source>
        <dbReference type="EMBL" id="MDG0810204.1"/>
    </source>
</evidence>
<dbReference type="SUPFAM" id="SSF51445">
    <property type="entry name" value="(Trans)glycosidases"/>
    <property type="match status" value="1"/>
</dbReference>
<feature type="domain" description="Fibronectin type-III" evidence="11">
    <location>
        <begin position="657"/>
        <end position="742"/>
    </location>
</feature>
<dbReference type="SMART" id="SM00642">
    <property type="entry name" value="Aamy"/>
    <property type="match status" value="1"/>
</dbReference>
<dbReference type="Pfam" id="PF00128">
    <property type="entry name" value="Alpha-amylase"/>
    <property type="match status" value="2"/>
</dbReference>
<keyword evidence="14" id="KW-1185">Reference proteome</keyword>
<keyword evidence="5 13" id="KW-0378">Hydrolase</keyword>
<comment type="similarity">
    <text evidence="2">Belongs to the glycosyl hydrolase 13 family.</text>
</comment>
<protein>
    <submittedName>
        <fullName evidence="13">Alpha-amylase family glycosyl hydrolase</fullName>
    </submittedName>
</protein>
<dbReference type="GO" id="GO:2001070">
    <property type="term" value="F:starch binding"/>
    <property type="evidence" value="ECO:0007669"/>
    <property type="project" value="InterPro"/>
</dbReference>
<evidence type="ECO:0000256" key="3">
    <source>
        <dbReference type="ARBA" id="ARBA00022723"/>
    </source>
</evidence>
<dbReference type="Proteomes" id="UP001153404">
    <property type="component" value="Unassembled WGS sequence"/>
</dbReference>
<dbReference type="PROSITE" id="PS51166">
    <property type="entry name" value="CBM20"/>
    <property type="match status" value="1"/>
</dbReference>
<feature type="domain" description="Fibronectin type-III" evidence="11">
    <location>
        <begin position="845"/>
        <end position="932"/>
    </location>
</feature>
<dbReference type="CDD" id="cd00063">
    <property type="entry name" value="FN3"/>
    <property type="match status" value="3"/>
</dbReference>
<evidence type="ECO:0000256" key="5">
    <source>
        <dbReference type="ARBA" id="ARBA00022801"/>
    </source>
</evidence>
<evidence type="ECO:0000256" key="6">
    <source>
        <dbReference type="ARBA" id="ARBA00022837"/>
    </source>
</evidence>
<keyword evidence="8" id="KW-0326">Glycosidase</keyword>
<dbReference type="PANTHER" id="PTHR10357">
    <property type="entry name" value="ALPHA-AMYLASE FAMILY MEMBER"/>
    <property type="match status" value="1"/>
</dbReference>
<dbReference type="SMART" id="SM01065">
    <property type="entry name" value="CBM_2"/>
    <property type="match status" value="1"/>
</dbReference>
<dbReference type="Gene3D" id="2.60.40.10">
    <property type="entry name" value="Immunoglobulins"/>
    <property type="match status" value="6"/>
</dbReference>
<dbReference type="PANTHER" id="PTHR10357:SF215">
    <property type="entry name" value="ALPHA-AMYLASE 1"/>
    <property type="match status" value="1"/>
</dbReference>
<dbReference type="Gene3D" id="3.20.20.80">
    <property type="entry name" value="Glycosidases"/>
    <property type="match status" value="1"/>
</dbReference>
<dbReference type="FunFam" id="2.60.40.10:FF:001114">
    <property type="entry name" value="Chitinase A1"/>
    <property type="match status" value="2"/>
</dbReference>
<dbReference type="SMART" id="SM00060">
    <property type="entry name" value="FN3"/>
    <property type="match status" value="3"/>
</dbReference>
<keyword evidence="4 10" id="KW-0732">Signal</keyword>
<keyword evidence="7" id="KW-0119">Carbohydrate metabolism</keyword>
<evidence type="ECO:0000256" key="4">
    <source>
        <dbReference type="ARBA" id="ARBA00022729"/>
    </source>
</evidence>
<comment type="cofactor">
    <cofactor evidence="1">
        <name>Ca(2+)</name>
        <dbReference type="ChEBI" id="CHEBI:29108"/>
    </cofactor>
</comment>
<dbReference type="InterPro" id="IPR013783">
    <property type="entry name" value="Ig-like_fold"/>
</dbReference>
<dbReference type="InterPro" id="IPR017853">
    <property type="entry name" value="GH"/>
</dbReference>
<dbReference type="InterPro" id="IPR006047">
    <property type="entry name" value="GH13_cat_dom"/>
</dbReference>
<dbReference type="EMBL" id="JAPDIA010000003">
    <property type="protein sequence ID" value="MDG0810204.1"/>
    <property type="molecule type" value="Genomic_DNA"/>
</dbReference>
<keyword evidence="9" id="KW-0624">Polysaccharide degradation</keyword>
<gene>
    <name evidence="13" type="ORF">OMP40_13265</name>
</gene>
<dbReference type="SUPFAM" id="SSF49452">
    <property type="entry name" value="Starch-binding domain-like"/>
    <property type="match status" value="1"/>
</dbReference>
<feature type="signal peptide" evidence="10">
    <location>
        <begin position="1"/>
        <end position="31"/>
    </location>
</feature>
<dbReference type="InterPro" id="IPR013780">
    <property type="entry name" value="Glyco_hydro_b"/>
</dbReference>
<dbReference type="Pfam" id="PF03423">
    <property type="entry name" value="CBM_25"/>
    <property type="match status" value="2"/>
</dbReference>
<keyword evidence="3" id="KW-0479">Metal-binding</keyword>
<proteinExistence type="inferred from homology"/>
<dbReference type="InterPro" id="IPR002044">
    <property type="entry name" value="CBM20"/>
</dbReference>
<evidence type="ECO:0000259" key="11">
    <source>
        <dbReference type="PROSITE" id="PS50853"/>
    </source>
</evidence>
<evidence type="ECO:0000256" key="10">
    <source>
        <dbReference type="SAM" id="SignalP"/>
    </source>
</evidence>
<feature type="domain" description="CBM20" evidence="12">
    <location>
        <begin position="1025"/>
        <end position="1131"/>
    </location>
</feature>
<dbReference type="InterPro" id="IPR036116">
    <property type="entry name" value="FN3_sf"/>
</dbReference>
<comment type="caution">
    <text evidence="13">The sequence shown here is derived from an EMBL/GenBank/DDBJ whole genome shotgun (WGS) entry which is preliminary data.</text>
</comment>
<dbReference type="GO" id="GO:0046872">
    <property type="term" value="F:metal ion binding"/>
    <property type="evidence" value="ECO:0007669"/>
    <property type="project" value="UniProtKB-KW"/>
</dbReference>
<feature type="domain" description="Fibronectin type-III" evidence="11">
    <location>
        <begin position="565"/>
        <end position="650"/>
    </location>
</feature>
<dbReference type="GO" id="GO:0000272">
    <property type="term" value="P:polysaccharide catabolic process"/>
    <property type="evidence" value="ECO:0007669"/>
    <property type="project" value="UniProtKB-KW"/>
</dbReference>
<dbReference type="Pfam" id="PF00041">
    <property type="entry name" value="fn3"/>
    <property type="match status" value="3"/>
</dbReference>
<dbReference type="CDD" id="cd02859">
    <property type="entry name" value="E_set_AMPKbeta_like_N"/>
    <property type="match status" value="1"/>
</dbReference>
<evidence type="ECO:0000259" key="12">
    <source>
        <dbReference type="PROSITE" id="PS51166"/>
    </source>
</evidence>
<dbReference type="Gene3D" id="2.60.40.1180">
    <property type="entry name" value="Golgi alpha-mannosidase II"/>
    <property type="match status" value="1"/>
</dbReference>
<dbReference type="AlphaFoldDB" id="A0A9X4KXQ0"/>
<dbReference type="GO" id="GO:0016798">
    <property type="term" value="F:hydrolase activity, acting on glycosyl bonds"/>
    <property type="evidence" value="ECO:0007669"/>
    <property type="project" value="UniProtKB-KW"/>
</dbReference>
<name>A0A9X4KXQ0_9BACL</name>
<accession>A0A9X4KXQ0</accession>
<feature type="chain" id="PRO_5040937156" evidence="10">
    <location>
        <begin position="32"/>
        <end position="1132"/>
    </location>
</feature>
<dbReference type="InterPro" id="IPR013784">
    <property type="entry name" value="Carb-bd-like_fold"/>
</dbReference>
<evidence type="ECO:0000313" key="14">
    <source>
        <dbReference type="Proteomes" id="UP001153404"/>
    </source>
</evidence>
<reference evidence="13" key="1">
    <citation type="submission" date="2022-10" db="EMBL/GenBank/DDBJ databases">
        <title>Comparative genomic analysis of Cohnella hashimotonis sp. nov., isolated from the International Space Station.</title>
        <authorList>
            <person name="Simpson A."/>
            <person name="Venkateswaran K."/>
        </authorList>
    </citation>
    <scope>NUCLEOTIDE SEQUENCE</scope>
    <source>
        <strain evidence="13">DSM 28161</strain>
    </source>
</reference>